<keyword evidence="1" id="KW-0051">Antiviral defense</keyword>
<evidence type="ECO:0000256" key="1">
    <source>
        <dbReference type="ARBA" id="ARBA00023118"/>
    </source>
</evidence>
<dbReference type="OrthoDB" id="5362408at2"/>
<protein>
    <submittedName>
        <fullName evidence="3">RAMP superfamily protein</fullName>
    </submittedName>
</protein>
<dbReference type="Pfam" id="PF03787">
    <property type="entry name" value="RAMPs"/>
    <property type="match status" value="1"/>
</dbReference>
<evidence type="ECO:0000259" key="2">
    <source>
        <dbReference type="Pfam" id="PF03787"/>
    </source>
</evidence>
<evidence type="ECO:0000313" key="3">
    <source>
        <dbReference type="EMBL" id="OFI07064.1"/>
    </source>
</evidence>
<dbReference type="EMBL" id="LZFO01000005">
    <property type="protein sequence ID" value="OFI07064.1"/>
    <property type="molecule type" value="Genomic_DNA"/>
</dbReference>
<dbReference type="PANTHER" id="PTHR35579">
    <property type="entry name" value="CRISPR SYSTEM CMS ENDORIBONUCLEASE CSM3"/>
    <property type="match status" value="1"/>
</dbReference>
<dbReference type="InterPro" id="IPR005537">
    <property type="entry name" value="RAMP_III_fam"/>
</dbReference>
<dbReference type="Proteomes" id="UP000175744">
    <property type="component" value="Unassembled WGS sequence"/>
</dbReference>
<feature type="domain" description="CRISPR type III-associated protein" evidence="2">
    <location>
        <begin position="29"/>
        <end position="236"/>
    </location>
</feature>
<dbReference type="RefSeq" id="WP_070109439.1">
    <property type="nucleotide sequence ID" value="NZ_LZFO01000005.1"/>
</dbReference>
<dbReference type="InterPro" id="IPR052216">
    <property type="entry name" value="CRISPR_Csm3_endoribonuclease"/>
</dbReference>
<accession>A0A1E8F149</accession>
<gene>
    <name evidence="3" type="ORF">CLOACE_04690</name>
</gene>
<proteinExistence type="predicted"/>
<keyword evidence="4" id="KW-1185">Reference proteome</keyword>
<reference evidence="3 4" key="1">
    <citation type="submission" date="2016-06" db="EMBL/GenBank/DDBJ databases">
        <title>Genome sequence of Clostridium acetireducens DSM 10703.</title>
        <authorList>
            <person name="Poehlein A."/>
            <person name="Fluechter S."/>
            <person name="Duerre P."/>
            <person name="Daniel R."/>
        </authorList>
    </citation>
    <scope>NUCLEOTIDE SEQUENCE [LARGE SCALE GENOMIC DNA]</scope>
    <source>
        <strain evidence="3 4">DSM 10703</strain>
    </source>
</reference>
<dbReference type="STRING" id="1121290.CLAOCE_04690"/>
<dbReference type="CDD" id="cd09726">
    <property type="entry name" value="RAMP_I_III"/>
    <property type="match status" value="1"/>
</dbReference>
<organism evidence="3 4">
    <name type="scientific">Clostridium acetireducens DSM 10703</name>
    <dbReference type="NCBI Taxonomy" id="1121290"/>
    <lineage>
        <taxon>Bacteria</taxon>
        <taxon>Bacillati</taxon>
        <taxon>Bacillota</taxon>
        <taxon>Clostridia</taxon>
        <taxon>Eubacteriales</taxon>
        <taxon>Clostridiaceae</taxon>
        <taxon>Clostridium</taxon>
    </lineage>
</organism>
<dbReference type="PATRIC" id="fig|1121290.3.peg.475"/>
<name>A0A1E8F149_9CLOT</name>
<dbReference type="GO" id="GO:0051607">
    <property type="term" value="P:defense response to virus"/>
    <property type="evidence" value="ECO:0007669"/>
    <property type="project" value="UniProtKB-KW"/>
</dbReference>
<evidence type="ECO:0000313" key="4">
    <source>
        <dbReference type="Proteomes" id="UP000175744"/>
    </source>
</evidence>
<dbReference type="PANTHER" id="PTHR35579:SF3">
    <property type="entry name" value="CRISPR SYSTEM CMS ENDORIBONUCLEASE CSM3"/>
    <property type="match status" value="1"/>
</dbReference>
<comment type="caution">
    <text evidence="3">The sequence shown here is derived from an EMBL/GenBank/DDBJ whole genome shotgun (WGS) entry which is preliminary data.</text>
</comment>
<dbReference type="AlphaFoldDB" id="A0A1E8F149"/>
<sequence length="279" mass="31713">MEKYFKFIPFINCESYEIEGNNSGKINITVKTLTPVHISSGAYDTKDNKTIYSSFIRNNGELIIPGTSFKGCIRNIAEALSRSCMTKSKNIYENKIPVSKREPKYSRCIICNMFGAMGYKSRIQFSDLKLSKSTSKNKTEIIKLPKSFTPNPNSKDYLNDDGKYKGYKFYMHGINGVQLKGDIPYEFVPKGTEFQGQIIFKELTDEQVQLLCFSLGITGDIHPKIGFGKSYLYGSIEVTAESHWVKKGNDYKNIDDKDIKTNIDKIIEVLNFENAVKNI</sequence>